<evidence type="ECO:0000313" key="6">
    <source>
        <dbReference type="Proteomes" id="UP000036338"/>
    </source>
</evidence>
<dbReference type="PIRSF" id="PIRSF001365">
    <property type="entry name" value="DHDPS"/>
    <property type="match status" value="1"/>
</dbReference>
<dbReference type="GO" id="GO:0008840">
    <property type="term" value="F:4-hydroxy-tetrahydrodipicolinate synthase activity"/>
    <property type="evidence" value="ECO:0007669"/>
    <property type="project" value="TreeGrafter"/>
</dbReference>
<dbReference type="SUPFAM" id="SSF51569">
    <property type="entry name" value="Aldolase"/>
    <property type="match status" value="1"/>
</dbReference>
<name>A0A0J5WQN5_BURCE</name>
<dbReference type="SMART" id="SM01130">
    <property type="entry name" value="DHDPS"/>
    <property type="match status" value="1"/>
</dbReference>
<evidence type="ECO:0000313" key="5">
    <source>
        <dbReference type="EMBL" id="KML54781.1"/>
    </source>
</evidence>
<feature type="active site" description="Schiff-base intermediate with substrate" evidence="4">
    <location>
        <position position="175"/>
    </location>
</feature>
<dbReference type="Proteomes" id="UP000036338">
    <property type="component" value="Unassembled WGS sequence"/>
</dbReference>
<dbReference type="PATRIC" id="fig|292.27.peg.4123"/>
<evidence type="ECO:0000256" key="2">
    <source>
        <dbReference type="ARBA" id="ARBA00023239"/>
    </source>
</evidence>
<gene>
    <name evidence="5" type="ORF">VL15_20145</name>
</gene>
<dbReference type="InterPro" id="IPR002220">
    <property type="entry name" value="DapA-like"/>
</dbReference>
<dbReference type="PANTHER" id="PTHR12128:SF66">
    <property type="entry name" value="4-HYDROXY-2-OXOGLUTARATE ALDOLASE, MITOCHONDRIAL"/>
    <property type="match status" value="1"/>
</dbReference>
<dbReference type="RefSeq" id="WP_048248071.1">
    <property type="nucleotide sequence ID" value="NZ_CP177246.1"/>
</dbReference>
<sequence length="315" mass="34507">MQHQQQSSVTIEGIVPVMLTPFDDAGAIDYAGLERLIEWYLAHGSDALFAVAQSSEMQFLTLAERAELARFVVERVAGRVPVVASGHISDDLDAQVAELRAAAESGAQGVVLVTNRLDPQRKGSAALLDHLHKLLARLPSDLPLGLYECPAPYRRLLSDDELRACIDTGRFVMLKDVSCDLETVKRRVALAAGSPLKILNANAAIAWDAMKAGSAGFNGVFTNFHPDLYRWLRTQGHTNPALADELSTFLVVSAVSEALGYPALAKLYHQRIGTFGSIKCRAIDYDVRERFWALDAVLDKIVAGTEHFRRRIAAQ</sequence>
<dbReference type="Gene3D" id="3.20.20.70">
    <property type="entry name" value="Aldolase class I"/>
    <property type="match status" value="1"/>
</dbReference>
<dbReference type="Pfam" id="PF00701">
    <property type="entry name" value="DHDPS"/>
    <property type="match status" value="1"/>
</dbReference>
<organism evidence="5 6">
    <name type="scientific">Burkholderia cepacia</name>
    <name type="common">Pseudomonas cepacia</name>
    <dbReference type="NCBI Taxonomy" id="292"/>
    <lineage>
        <taxon>Bacteria</taxon>
        <taxon>Pseudomonadati</taxon>
        <taxon>Pseudomonadota</taxon>
        <taxon>Betaproteobacteria</taxon>
        <taxon>Burkholderiales</taxon>
        <taxon>Burkholderiaceae</taxon>
        <taxon>Burkholderia</taxon>
        <taxon>Burkholderia cepacia complex</taxon>
    </lineage>
</organism>
<reference evidence="5 6" key="1">
    <citation type="submission" date="2015-05" db="EMBL/GenBank/DDBJ databases">
        <title>Draft genome of Burkholderia cepacia LK29.</title>
        <authorList>
            <person name="Chan X.Y."/>
        </authorList>
    </citation>
    <scope>NUCLEOTIDE SEQUENCE [LARGE SCALE GENOMIC DNA]</scope>
    <source>
        <strain evidence="5 6">LK29</strain>
    </source>
</reference>
<dbReference type="AlphaFoldDB" id="A0A0J5WQN5"/>
<comment type="caution">
    <text evidence="5">The sequence shown here is derived from an EMBL/GenBank/DDBJ whole genome shotgun (WGS) entry which is preliminary data.</text>
</comment>
<dbReference type="PANTHER" id="PTHR12128">
    <property type="entry name" value="DIHYDRODIPICOLINATE SYNTHASE"/>
    <property type="match status" value="1"/>
</dbReference>
<dbReference type="EMBL" id="LDWR01000034">
    <property type="protein sequence ID" value="KML54781.1"/>
    <property type="molecule type" value="Genomic_DNA"/>
</dbReference>
<accession>A0A0J5WQN5</accession>
<keyword evidence="2 3" id="KW-0456">Lyase</keyword>
<comment type="similarity">
    <text evidence="1 3">Belongs to the DapA family.</text>
</comment>
<evidence type="ECO:0000256" key="1">
    <source>
        <dbReference type="ARBA" id="ARBA00007592"/>
    </source>
</evidence>
<evidence type="ECO:0000256" key="4">
    <source>
        <dbReference type="PIRSR" id="PIRSR001365-1"/>
    </source>
</evidence>
<proteinExistence type="inferred from homology"/>
<dbReference type="CDD" id="cd00408">
    <property type="entry name" value="DHDPS-like"/>
    <property type="match status" value="1"/>
</dbReference>
<evidence type="ECO:0000256" key="3">
    <source>
        <dbReference type="PIRNR" id="PIRNR001365"/>
    </source>
</evidence>
<dbReference type="InterPro" id="IPR013785">
    <property type="entry name" value="Aldolase_TIM"/>
</dbReference>
<protein>
    <submittedName>
        <fullName evidence="5">Dihydrodipicolinate synthetase</fullName>
    </submittedName>
</protein>
<feature type="active site" description="Proton donor/acceptor" evidence="4">
    <location>
        <position position="147"/>
    </location>
</feature>